<feature type="chain" id="PRO_5010708044" evidence="1">
    <location>
        <begin position="25"/>
        <end position="98"/>
    </location>
</feature>
<proteinExistence type="predicted"/>
<sequence length="98" mass="11163">MKFSWFVFVLYFIMSLFRTMAVGGENFPKSIIMEANDLSNTNGNFKAFLHQREESQKDRCAIEYKITKKVIGKCIKLGKSAKACVAGKSMDLFNTDCM</sequence>
<feature type="signal peptide" evidence="1">
    <location>
        <begin position="1"/>
        <end position="24"/>
    </location>
</feature>
<evidence type="ECO:0000313" key="3">
    <source>
        <dbReference type="RefSeq" id="XP_018328955.1"/>
    </source>
</evidence>
<accession>A0A1W4X9E5</accession>
<dbReference type="AlphaFoldDB" id="A0A1W4X9E5"/>
<name>A0A1W4X9E5_AGRPL</name>
<protein>
    <submittedName>
        <fullName evidence="3">Uncharacterized protein LOC108739526</fullName>
    </submittedName>
</protein>
<keyword evidence="1" id="KW-0732">Signal</keyword>
<organism evidence="2 3">
    <name type="scientific">Agrilus planipennis</name>
    <name type="common">Emerald ash borer</name>
    <name type="synonym">Agrilus marcopoli</name>
    <dbReference type="NCBI Taxonomy" id="224129"/>
    <lineage>
        <taxon>Eukaryota</taxon>
        <taxon>Metazoa</taxon>
        <taxon>Ecdysozoa</taxon>
        <taxon>Arthropoda</taxon>
        <taxon>Hexapoda</taxon>
        <taxon>Insecta</taxon>
        <taxon>Pterygota</taxon>
        <taxon>Neoptera</taxon>
        <taxon>Endopterygota</taxon>
        <taxon>Coleoptera</taxon>
        <taxon>Polyphaga</taxon>
        <taxon>Elateriformia</taxon>
        <taxon>Buprestoidea</taxon>
        <taxon>Buprestidae</taxon>
        <taxon>Agrilinae</taxon>
        <taxon>Agrilus</taxon>
    </lineage>
</organism>
<gene>
    <name evidence="3" type="primary">LOC108739526</name>
</gene>
<dbReference type="OrthoDB" id="6626870at2759"/>
<dbReference type="KEGG" id="apln:108739526"/>
<dbReference type="RefSeq" id="XP_018328955.1">
    <property type="nucleotide sequence ID" value="XM_018473453.2"/>
</dbReference>
<dbReference type="Proteomes" id="UP000192223">
    <property type="component" value="Unplaced"/>
</dbReference>
<dbReference type="InParanoid" id="A0A1W4X9E5"/>
<reference evidence="3" key="1">
    <citation type="submission" date="2025-08" db="UniProtKB">
        <authorList>
            <consortium name="RefSeq"/>
        </authorList>
    </citation>
    <scope>IDENTIFICATION</scope>
    <source>
        <tissue evidence="3">Entire body</tissue>
    </source>
</reference>
<dbReference type="GeneID" id="108739526"/>
<keyword evidence="2" id="KW-1185">Reference proteome</keyword>
<evidence type="ECO:0000256" key="1">
    <source>
        <dbReference type="SAM" id="SignalP"/>
    </source>
</evidence>
<evidence type="ECO:0000313" key="2">
    <source>
        <dbReference type="Proteomes" id="UP000192223"/>
    </source>
</evidence>